<name>A0A7H8R8P0_TALRU</name>
<evidence type="ECO:0000313" key="3">
    <source>
        <dbReference type="EMBL" id="QKX62636.1"/>
    </source>
</evidence>
<dbReference type="GeneID" id="55997280"/>
<dbReference type="AlphaFoldDB" id="A0A7H8R8P0"/>
<evidence type="ECO:0000259" key="2">
    <source>
        <dbReference type="Pfam" id="PF12222"/>
    </source>
</evidence>
<dbReference type="PANTHER" id="PTHR31104">
    <property type="entry name" value="PEPTIDE-N4-(N-ACETYL-BETA-GLUCOSAMINYL)ASPARAGINE AMIDASE A PROTEIN"/>
    <property type="match status" value="1"/>
</dbReference>
<evidence type="ECO:0000313" key="4">
    <source>
        <dbReference type="Proteomes" id="UP000509510"/>
    </source>
</evidence>
<organism evidence="3 4">
    <name type="scientific">Talaromyces rugulosus</name>
    <name type="common">Penicillium rugulosum</name>
    <dbReference type="NCBI Taxonomy" id="121627"/>
    <lineage>
        <taxon>Eukaryota</taxon>
        <taxon>Fungi</taxon>
        <taxon>Dikarya</taxon>
        <taxon>Ascomycota</taxon>
        <taxon>Pezizomycotina</taxon>
        <taxon>Eurotiomycetes</taxon>
        <taxon>Eurotiomycetidae</taxon>
        <taxon>Eurotiales</taxon>
        <taxon>Trichocomaceae</taxon>
        <taxon>Talaromyces</taxon>
        <taxon>Talaromyces sect. Islandici</taxon>
    </lineage>
</organism>
<evidence type="ECO:0000256" key="1">
    <source>
        <dbReference type="SAM" id="SignalP"/>
    </source>
</evidence>
<feature type="chain" id="PRO_5028822584" description="Peptide N-acetyl-beta-D-glucosaminyl asparaginase amidase A N-terminal domain-containing protein" evidence="1">
    <location>
        <begin position="21"/>
        <end position="611"/>
    </location>
</feature>
<feature type="domain" description="Peptide N-acetyl-beta-D-glucosaminyl asparaginase amidase A N-terminal" evidence="2">
    <location>
        <begin position="49"/>
        <end position="370"/>
    </location>
</feature>
<dbReference type="Proteomes" id="UP000509510">
    <property type="component" value="Chromosome V"/>
</dbReference>
<dbReference type="Pfam" id="PF12222">
    <property type="entry name" value="PNGaseA"/>
    <property type="match status" value="1"/>
</dbReference>
<dbReference type="InterPro" id="IPR021102">
    <property type="entry name" value="PNGase_A"/>
</dbReference>
<protein>
    <recommendedName>
        <fullName evidence="2">Peptide N-acetyl-beta-D-glucosaminyl asparaginase amidase A N-terminal domain-containing protein</fullName>
    </recommendedName>
</protein>
<dbReference type="KEGG" id="trg:TRUGW13939_09797"/>
<feature type="signal peptide" evidence="1">
    <location>
        <begin position="1"/>
        <end position="20"/>
    </location>
</feature>
<dbReference type="Pfam" id="PF25156">
    <property type="entry name" value="PNGase_A_C"/>
    <property type="match status" value="1"/>
</dbReference>
<accession>A0A7H8R8P0</accession>
<keyword evidence="4" id="KW-1185">Reference proteome</keyword>
<dbReference type="InterPro" id="IPR056948">
    <property type="entry name" value="PNGaseA_N"/>
</dbReference>
<dbReference type="RefSeq" id="XP_035348810.1">
    <property type="nucleotide sequence ID" value="XM_035492917.1"/>
</dbReference>
<keyword evidence="1" id="KW-0732">Signal</keyword>
<sequence>MRFLGNVFIGLLGFYSLANAFNSNVGHSYPRSSAANTSSVLDVFEVYKPVEFDPPSQGCSEVLLLMEHEFALSYGKPFVGDYMPPQCDFDTVRINLTVTSKGRQFDRLAVMYLNDTEVFRTSTAEPTTNGIIWTYVKEMSQYLALWKNPQKIIFDLGNLIDSTYTGPFNVTLTASFTKEDKGRVADVILPISARQSAKNASSAFTVPGDNATVSLTFPKNAQRAVISISACGQIGEEFWWSNVLSQDTDDFNSTIGELYGYSPFREIQLFIDGILAGVVWPFPIIFTGGVAPGFWRPIVGIDAFDLREPEIDISPFLPLLANGKPHTFQIKIAGLNTPSADAISLSETVGSYWVVTGKAFIYLDDGTNTNSLTSGQPPTIDAPDPEFSFTRNLVYNATSGVNETLSYSVKAHRTLKITSGQNSWTQDLSFSNDGLLNQDGLSQRNIQNTTGTSTASGIGTDGKFAKERTSFSYPIDANTTYGLGANYTIIDAAIDRELQISSTGGLGGISTYTLVSGPIDLKTRQWGSAHYFGISGGSSTSSGDTSNEFHESSGGTTYDTFVRAVNGTVVTGNGPAGSLSLVTQGDLYPGSGRSSIRSILGRGPSSNILRR</sequence>
<dbReference type="EMBL" id="CP055902">
    <property type="protein sequence ID" value="QKX62636.1"/>
    <property type="molecule type" value="Genomic_DNA"/>
</dbReference>
<gene>
    <name evidence="3" type="ORF">TRUGW13939_09797</name>
</gene>
<reference evidence="4" key="1">
    <citation type="submission" date="2020-06" db="EMBL/GenBank/DDBJ databases">
        <title>A chromosome-scale genome assembly of Talaromyces rugulosus W13939.</title>
        <authorList>
            <person name="Wang B."/>
            <person name="Guo L."/>
            <person name="Ye K."/>
            <person name="Wang L."/>
        </authorList>
    </citation>
    <scope>NUCLEOTIDE SEQUENCE [LARGE SCALE GENOMIC DNA]</scope>
    <source>
        <strain evidence="4">W13939</strain>
    </source>
</reference>
<dbReference type="OrthoDB" id="1612078at2759"/>
<proteinExistence type="predicted"/>